<evidence type="ECO:0000313" key="2">
    <source>
        <dbReference type="EMBL" id="KAE9402368.1"/>
    </source>
</evidence>
<keyword evidence="3" id="KW-1185">Reference proteome</keyword>
<gene>
    <name evidence="2" type="ORF">BT96DRAFT_552439</name>
</gene>
<feature type="compositionally biased region" description="Polar residues" evidence="1">
    <location>
        <begin position="130"/>
        <end position="145"/>
    </location>
</feature>
<evidence type="ECO:0000256" key="1">
    <source>
        <dbReference type="SAM" id="MobiDB-lite"/>
    </source>
</evidence>
<dbReference type="EMBL" id="ML769435">
    <property type="protein sequence ID" value="KAE9402368.1"/>
    <property type="molecule type" value="Genomic_DNA"/>
</dbReference>
<feature type="region of interest" description="Disordered" evidence="1">
    <location>
        <begin position="87"/>
        <end position="217"/>
    </location>
</feature>
<feature type="compositionally biased region" description="Low complexity" evidence="1">
    <location>
        <begin position="96"/>
        <end position="111"/>
    </location>
</feature>
<dbReference type="AlphaFoldDB" id="A0A6A4HYT9"/>
<evidence type="ECO:0000313" key="3">
    <source>
        <dbReference type="Proteomes" id="UP000799118"/>
    </source>
</evidence>
<accession>A0A6A4HYT9</accession>
<organism evidence="2 3">
    <name type="scientific">Gymnopus androsaceus JB14</name>
    <dbReference type="NCBI Taxonomy" id="1447944"/>
    <lineage>
        <taxon>Eukaryota</taxon>
        <taxon>Fungi</taxon>
        <taxon>Dikarya</taxon>
        <taxon>Basidiomycota</taxon>
        <taxon>Agaricomycotina</taxon>
        <taxon>Agaricomycetes</taxon>
        <taxon>Agaricomycetidae</taxon>
        <taxon>Agaricales</taxon>
        <taxon>Marasmiineae</taxon>
        <taxon>Omphalotaceae</taxon>
        <taxon>Gymnopus</taxon>
    </lineage>
</organism>
<sequence length="217" mass="23208">MDTANPLTCPRHRCYLFRVSNKLATDCCTGCAWDHNIVHVSELLERFPAFLHRRMSMPSRTKGPDVFMTTEEAGTFSLDSSIFASTRGSEDNQFGSAPGSSSNAPSKSQAPGSFSPAPSYLPLEDAPNPSGLQTSMESSTGSSAPESELQLPVGSTPSEPQPPESSSSTTSSAFFPLADHFAIGNSELRPRGPLKKPKNESLRPSPRGSVDITDTIK</sequence>
<protein>
    <submittedName>
        <fullName evidence="2">Uncharacterized protein</fullName>
    </submittedName>
</protein>
<name>A0A6A4HYT9_9AGAR</name>
<dbReference type="Proteomes" id="UP000799118">
    <property type="component" value="Unassembled WGS sequence"/>
</dbReference>
<proteinExistence type="predicted"/>
<reference evidence="2" key="1">
    <citation type="journal article" date="2019" name="Environ. Microbiol.">
        <title>Fungal ecological strategies reflected in gene transcription - a case study of two litter decomposers.</title>
        <authorList>
            <person name="Barbi F."/>
            <person name="Kohler A."/>
            <person name="Barry K."/>
            <person name="Baskaran P."/>
            <person name="Daum C."/>
            <person name="Fauchery L."/>
            <person name="Ihrmark K."/>
            <person name="Kuo A."/>
            <person name="LaButti K."/>
            <person name="Lipzen A."/>
            <person name="Morin E."/>
            <person name="Grigoriev I.V."/>
            <person name="Henrissat B."/>
            <person name="Lindahl B."/>
            <person name="Martin F."/>
        </authorList>
    </citation>
    <scope>NUCLEOTIDE SEQUENCE</scope>
    <source>
        <strain evidence="2">JB14</strain>
    </source>
</reference>